<evidence type="ECO:0008006" key="3">
    <source>
        <dbReference type="Google" id="ProtNLM"/>
    </source>
</evidence>
<dbReference type="InterPro" id="IPR021431">
    <property type="entry name" value="DUF3080"/>
</dbReference>
<dbReference type="PATRIC" id="fig|320778.3.peg.2418"/>
<proteinExistence type="predicted"/>
<dbReference type="PROSITE" id="PS51257">
    <property type="entry name" value="PROKAR_LIPOPROTEIN"/>
    <property type="match status" value="1"/>
</dbReference>
<dbReference type="RefSeq" id="WP_047885313.1">
    <property type="nucleotide sequence ID" value="NZ_LDOU01000012.1"/>
</dbReference>
<reference evidence="1 2" key="1">
    <citation type="submission" date="2015-05" db="EMBL/GenBank/DDBJ databases">
        <title>Photobacterium galathea sp. nov.</title>
        <authorList>
            <person name="Machado H."/>
            <person name="Gram L."/>
        </authorList>
    </citation>
    <scope>NUCLEOTIDE SEQUENCE [LARGE SCALE GENOMIC DNA]</scope>
    <source>
        <strain evidence="1 2">DSM 22954</strain>
    </source>
</reference>
<evidence type="ECO:0000313" key="2">
    <source>
        <dbReference type="Proteomes" id="UP000035909"/>
    </source>
</evidence>
<dbReference type="STRING" id="320778.ABT57_11110"/>
<dbReference type="EMBL" id="LDOU01000012">
    <property type="protein sequence ID" value="KLV09365.1"/>
    <property type="molecule type" value="Genomic_DNA"/>
</dbReference>
<name>A0A0J1HCI4_9GAMM</name>
<keyword evidence="2" id="KW-1185">Reference proteome</keyword>
<sequence>MPSHRPVSRKILLTGVVTIISAAWLYGCEQNTAINGFETYHQRLAKVLDTDPLAPSLTDPLAFPATRSLLIPVEEIRVDLLDAYELRKCGLFHLIAERNSILGKVQDKTRQLRYELLLLNGLQHCLDTLPQDNDLLPMLTRYSSQKRAQLPLHTWNMLTTGEEWRQQFTAYPHPFPLGTFYGFDEALAAFTFVQSILSQNNINKNELALESSKLAAKQADTLLTHQKQIHPYHYVAQLEYSLQFATEWLDTSTRLLEQNESRILCGPNRNQQKAEYLQNVFYKFFVADIQPYLAELDSQYRQIQPVLATLLTKPGAPETGANTVLARYRQYYVDGELHAAFRAATLNHVKFWQRTFKRCNMKIGAQ</sequence>
<protein>
    <recommendedName>
        <fullName evidence="3">DUF3080 domain-containing protein</fullName>
    </recommendedName>
</protein>
<comment type="caution">
    <text evidence="1">The sequence shown here is derived from an EMBL/GenBank/DDBJ whole genome shotgun (WGS) entry which is preliminary data.</text>
</comment>
<dbReference type="AlphaFoldDB" id="A0A0J1HCI4"/>
<evidence type="ECO:0000313" key="1">
    <source>
        <dbReference type="EMBL" id="KLV09365.1"/>
    </source>
</evidence>
<accession>A0A0J1HCI4</accession>
<dbReference type="Proteomes" id="UP000035909">
    <property type="component" value="Unassembled WGS sequence"/>
</dbReference>
<dbReference type="Pfam" id="PF11279">
    <property type="entry name" value="DUF3080"/>
    <property type="match status" value="1"/>
</dbReference>
<dbReference type="OrthoDB" id="5760979at2"/>
<organism evidence="1 2">
    <name type="scientific">Photobacterium ganghwense</name>
    <dbReference type="NCBI Taxonomy" id="320778"/>
    <lineage>
        <taxon>Bacteria</taxon>
        <taxon>Pseudomonadati</taxon>
        <taxon>Pseudomonadota</taxon>
        <taxon>Gammaproteobacteria</taxon>
        <taxon>Vibrionales</taxon>
        <taxon>Vibrionaceae</taxon>
        <taxon>Photobacterium</taxon>
    </lineage>
</organism>
<gene>
    <name evidence="1" type="ORF">ABT57_11110</name>
</gene>